<proteinExistence type="inferred from homology"/>
<keyword evidence="7" id="KW-0830">Ubiquinone</keyword>
<name>A0A191MX06_9PEZI</name>
<dbReference type="EC" id="7.1.1.2" evidence="7"/>
<dbReference type="EMBL" id="KT380884">
    <property type="protein sequence ID" value="AMX22205.1"/>
    <property type="molecule type" value="Genomic_DNA"/>
</dbReference>
<keyword evidence="7 9" id="KW-0496">Mitochondrion</keyword>
<evidence type="ECO:0000256" key="4">
    <source>
        <dbReference type="ARBA" id="ARBA00022989"/>
    </source>
</evidence>
<dbReference type="PROSITE" id="PS00667">
    <property type="entry name" value="COMPLEX1_ND1_1"/>
    <property type="match status" value="1"/>
</dbReference>
<accession>A0A191MX06</accession>
<dbReference type="InterPro" id="IPR018086">
    <property type="entry name" value="NADH_UbQ_OxRdtase_su1_CS"/>
</dbReference>
<feature type="transmembrane region" description="Helical" evidence="8">
    <location>
        <begin position="325"/>
        <end position="345"/>
    </location>
</feature>
<protein>
    <recommendedName>
        <fullName evidence="7">NADH-ubiquinone oxidoreductase chain 1</fullName>
        <ecNumber evidence="7">7.1.1.2</ecNumber>
    </recommendedName>
</protein>
<keyword evidence="9" id="KW-0560">Oxidoreductase</keyword>
<keyword evidence="5 8" id="KW-0472">Membrane</keyword>
<reference evidence="9" key="1">
    <citation type="journal article" date="2016" name="PLoS ONE">
        <title>Intron Derived Size Polymorphism in the Mitochondrial Genomes of Closely Related Chrysoporthe Species.</title>
        <authorList>
            <person name="Kanzi A.M."/>
            <person name="Wingfield B.D."/>
            <person name="Steenkamp E.T."/>
            <person name="Naidoo S."/>
            <person name="van der Merwe N.A."/>
        </authorList>
    </citation>
    <scope>NUCLEOTIDE SEQUENCE</scope>
</reference>
<feature type="transmembrane region" description="Helical" evidence="8">
    <location>
        <begin position="357"/>
        <end position="383"/>
    </location>
</feature>
<feature type="transmembrane region" description="Helical" evidence="8">
    <location>
        <begin position="226"/>
        <end position="252"/>
    </location>
</feature>
<comment type="subcellular location">
    <subcellularLocation>
        <location evidence="1">Membrane</location>
        <topology evidence="1">Multi-pass membrane protein</topology>
    </subcellularLocation>
    <subcellularLocation>
        <location evidence="6">Mitochondrion inner membrane</location>
        <topology evidence="6">Multi-pass membrane protein</topology>
    </subcellularLocation>
</comment>
<dbReference type="PROSITE" id="PS00668">
    <property type="entry name" value="COMPLEX1_ND1_2"/>
    <property type="match status" value="1"/>
</dbReference>
<keyword evidence="6" id="KW-0520">NAD</keyword>
<dbReference type="HAMAP" id="MF_01350">
    <property type="entry name" value="NDH1_NuoH"/>
    <property type="match status" value="1"/>
</dbReference>
<dbReference type="GeneID" id="31078164"/>
<geneLocation type="mitochondrion" evidence="9"/>
<evidence type="ECO:0000256" key="7">
    <source>
        <dbReference type="RuleBase" id="RU000473"/>
    </source>
</evidence>
<feature type="transmembrane region" description="Helical" evidence="8">
    <location>
        <begin position="47"/>
        <end position="64"/>
    </location>
</feature>
<sequence length="393" mass="43878">MFKIPTIISLLEVVLVLVPALLAVAYVTVAERKTMASMQRRLGPNVVGYYGLLQAFADALKLLLKEYVAPTQANMILFFLGPVITLVFALLGYAVIPYGPGLSINDMNLGIFYLLAVSSLATYGILLAGWSANSKYAFLGSLRSTAQLISYELVLSSAILIVVMLTGSLNLTVVTEGQRAVWFILPLLPIFLIFFIGSIAETNRAPFDLAEAESELVSGFMTEHAAVVFVFFFLAEYGSIVLMCILTSLLFLGGYLPIYSISYLISFIDYIYFELLFESWRDLYGFSDQYVYVICNNPAFYFLGNSGLAQFYIEYISNNPNLEGLLYGLSIGLKSSIMIFIFIWARASFPRIRFDQLMGFCWTVLLPILFALILFVPCVLFSFDIFPPVINLF</sequence>
<dbReference type="RefSeq" id="YP_009262130.1">
    <property type="nucleotide sequence ID" value="NC_030523.1"/>
</dbReference>
<dbReference type="PANTHER" id="PTHR11432">
    <property type="entry name" value="NADH DEHYDROGENASE SUBUNIT 1"/>
    <property type="match status" value="1"/>
</dbReference>
<comment type="catalytic activity">
    <reaction evidence="7">
        <text>a ubiquinone + NADH + 5 H(+)(in) = a ubiquinol + NAD(+) + 4 H(+)(out)</text>
        <dbReference type="Rhea" id="RHEA:29091"/>
        <dbReference type="Rhea" id="RHEA-COMP:9565"/>
        <dbReference type="Rhea" id="RHEA-COMP:9566"/>
        <dbReference type="ChEBI" id="CHEBI:15378"/>
        <dbReference type="ChEBI" id="CHEBI:16389"/>
        <dbReference type="ChEBI" id="CHEBI:17976"/>
        <dbReference type="ChEBI" id="CHEBI:57540"/>
        <dbReference type="ChEBI" id="CHEBI:57945"/>
        <dbReference type="EC" id="7.1.1.2"/>
    </reaction>
</comment>
<evidence type="ECO:0000256" key="5">
    <source>
        <dbReference type="ARBA" id="ARBA00023136"/>
    </source>
</evidence>
<evidence type="ECO:0000256" key="6">
    <source>
        <dbReference type="RuleBase" id="RU000471"/>
    </source>
</evidence>
<feature type="transmembrane region" description="Helical" evidence="8">
    <location>
        <begin position="180"/>
        <end position="200"/>
    </location>
</feature>
<feature type="transmembrane region" description="Helical" evidence="8">
    <location>
        <begin position="289"/>
        <end position="313"/>
    </location>
</feature>
<dbReference type="PANTHER" id="PTHR11432:SF3">
    <property type="entry name" value="NADH-UBIQUINONE OXIDOREDUCTASE CHAIN 1"/>
    <property type="match status" value="1"/>
</dbReference>
<dbReference type="InterPro" id="IPR001694">
    <property type="entry name" value="NADH_UbQ_OxRdtase_su1/FPO"/>
</dbReference>
<dbReference type="Pfam" id="PF00146">
    <property type="entry name" value="NADHdh"/>
    <property type="match status" value="1"/>
</dbReference>
<dbReference type="GO" id="GO:0009060">
    <property type="term" value="P:aerobic respiration"/>
    <property type="evidence" value="ECO:0007669"/>
    <property type="project" value="TreeGrafter"/>
</dbReference>
<evidence type="ECO:0000313" key="9">
    <source>
        <dbReference type="EMBL" id="AMX22205.1"/>
    </source>
</evidence>
<dbReference type="AlphaFoldDB" id="A0A191MX06"/>
<evidence type="ECO:0000256" key="3">
    <source>
        <dbReference type="ARBA" id="ARBA00022692"/>
    </source>
</evidence>
<feature type="transmembrane region" description="Helical" evidence="8">
    <location>
        <begin position="111"/>
        <end position="132"/>
    </location>
</feature>
<evidence type="ECO:0000256" key="8">
    <source>
        <dbReference type="SAM" id="Phobius"/>
    </source>
</evidence>
<dbReference type="GO" id="GO:0008137">
    <property type="term" value="F:NADH dehydrogenase (ubiquinone) activity"/>
    <property type="evidence" value="ECO:0007669"/>
    <property type="project" value="UniProtKB-EC"/>
</dbReference>
<feature type="transmembrane region" description="Helical" evidence="8">
    <location>
        <begin position="76"/>
        <end position="99"/>
    </location>
</feature>
<feature type="transmembrane region" description="Helical" evidence="8">
    <location>
        <begin position="153"/>
        <end position="174"/>
    </location>
</feature>
<organism evidence="9">
    <name type="scientific">Chrysoporthe deuterocubensis</name>
    <dbReference type="NCBI Taxonomy" id="764597"/>
    <lineage>
        <taxon>Eukaryota</taxon>
        <taxon>Fungi</taxon>
        <taxon>Dikarya</taxon>
        <taxon>Ascomycota</taxon>
        <taxon>Pezizomycotina</taxon>
        <taxon>Sordariomycetes</taxon>
        <taxon>Sordariomycetidae</taxon>
        <taxon>Diaporthales</taxon>
        <taxon>Cryphonectriaceae</taxon>
        <taxon>Cryphonectria-Endothia species complex</taxon>
        <taxon>Chrysoporthe</taxon>
    </lineage>
</organism>
<dbReference type="GO" id="GO:0003954">
    <property type="term" value="F:NADH dehydrogenase activity"/>
    <property type="evidence" value="ECO:0007669"/>
    <property type="project" value="TreeGrafter"/>
</dbReference>
<feature type="transmembrane region" description="Helical" evidence="8">
    <location>
        <begin position="7"/>
        <end position="27"/>
    </location>
</feature>
<keyword evidence="4 8" id="KW-1133">Transmembrane helix</keyword>
<gene>
    <name evidence="9" type="primary">nad1</name>
</gene>
<dbReference type="GO" id="GO:0005743">
    <property type="term" value="C:mitochondrial inner membrane"/>
    <property type="evidence" value="ECO:0007669"/>
    <property type="project" value="UniProtKB-SubCell"/>
</dbReference>
<comment type="similarity">
    <text evidence="2 6">Belongs to the complex I subunit 1 family.</text>
</comment>
<evidence type="ECO:0000256" key="2">
    <source>
        <dbReference type="ARBA" id="ARBA00010535"/>
    </source>
</evidence>
<evidence type="ECO:0000256" key="1">
    <source>
        <dbReference type="ARBA" id="ARBA00004141"/>
    </source>
</evidence>
<keyword evidence="3 6" id="KW-0812">Transmembrane</keyword>
<feature type="transmembrane region" description="Helical" evidence="8">
    <location>
        <begin position="258"/>
        <end position="277"/>
    </location>
</feature>